<keyword evidence="1" id="KW-0812">Transmembrane</keyword>
<protein>
    <submittedName>
        <fullName evidence="2">Uncharacterized protein</fullName>
    </submittedName>
</protein>
<evidence type="ECO:0000313" key="2">
    <source>
        <dbReference type="EMBL" id="SVA26066.1"/>
    </source>
</evidence>
<reference evidence="2" key="1">
    <citation type="submission" date="2018-05" db="EMBL/GenBank/DDBJ databases">
        <authorList>
            <person name="Lanie J.A."/>
            <person name="Ng W.-L."/>
            <person name="Kazmierczak K.M."/>
            <person name="Andrzejewski T.M."/>
            <person name="Davidsen T.M."/>
            <person name="Wayne K.J."/>
            <person name="Tettelin H."/>
            <person name="Glass J.I."/>
            <person name="Rusch D."/>
            <person name="Podicherti R."/>
            <person name="Tsui H.-C.T."/>
            <person name="Winkler M.E."/>
        </authorList>
    </citation>
    <scope>NUCLEOTIDE SEQUENCE</scope>
</reference>
<keyword evidence="1" id="KW-1133">Transmembrane helix</keyword>
<accession>A0A381UCY3</accession>
<sequence>MKKTPFIQKQLSYISQLTNVIFKLGITYFVYVILTDGITFNHDVNATIINNSEVWDKVLKILGEIIKK</sequence>
<name>A0A381UCY3_9ZZZZ</name>
<evidence type="ECO:0000256" key="1">
    <source>
        <dbReference type="SAM" id="Phobius"/>
    </source>
</evidence>
<keyword evidence="1" id="KW-0472">Membrane</keyword>
<dbReference type="EMBL" id="UINC01006195">
    <property type="protein sequence ID" value="SVA26066.1"/>
    <property type="molecule type" value="Genomic_DNA"/>
</dbReference>
<proteinExistence type="predicted"/>
<organism evidence="2">
    <name type="scientific">marine metagenome</name>
    <dbReference type="NCBI Taxonomy" id="408172"/>
    <lineage>
        <taxon>unclassified sequences</taxon>
        <taxon>metagenomes</taxon>
        <taxon>ecological metagenomes</taxon>
    </lineage>
</organism>
<gene>
    <name evidence="2" type="ORF">METZ01_LOCUS78920</name>
</gene>
<dbReference type="AlphaFoldDB" id="A0A381UCY3"/>
<feature type="transmembrane region" description="Helical" evidence="1">
    <location>
        <begin position="12"/>
        <end position="34"/>
    </location>
</feature>